<keyword evidence="1" id="KW-1133">Transmembrane helix</keyword>
<feature type="transmembrane region" description="Helical" evidence="1">
    <location>
        <begin position="48"/>
        <end position="66"/>
    </location>
</feature>
<name>A0A918PHJ8_9SPHN</name>
<evidence type="ECO:0000256" key="1">
    <source>
        <dbReference type="SAM" id="Phobius"/>
    </source>
</evidence>
<keyword evidence="3" id="KW-1185">Reference proteome</keyword>
<reference evidence="2" key="1">
    <citation type="journal article" date="2014" name="Int. J. Syst. Evol. Microbiol.">
        <title>Complete genome sequence of Corynebacterium casei LMG S-19264T (=DSM 44701T), isolated from a smear-ripened cheese.</title>
        <authorList>
            <consortium name="US DOE Joint Genome Institute (JGI-PGF)"/>
            <person name="Walter F."/>
            <person name="Albersmeier A."/>
            <person name="Kalinowski J."/>
            <person name="Ruckert C."/>
        </authorList>
    </citation>
    <scope>NUCLEOTIDE SEQUENCE</scope>
    <source>
        <strain evidence="2">KCTC 32255</strain>
    </source>
</reference>
<proteinExistence type="predicted"/>
<protein>
    <submittedName>
        <fullName evidence="2">Uncharacterized protein</fullName>
    </submittedName>
</protein>
<reference evidence="2" key="2">
    <citation type="submission" date="2020-09" db="EMBL/GenBank/DDBJ databases">
        <authorList>
            <person name="Sun Q."/>
            <person name="Kim S."/>
        </authorList>
    </citation>
    <scope>NUCLEOTIDE SEQUENCE</scope>
    <source>
        <strain evidence="2">KCTC 32255</strain>
    </source>
</reference>
<sequence length="67" mass="7822">MGIAVFKGLIPSFILTWVLSTIMGSNQVRHGMLQIEHTYFQSFDFYWSWPLFLVSLALSTAIFWMMD</sequence>
<keyword evidence="1" id="KW-0472">Membrane</keyword>
<accession>A0A918PHJ8</accession>
<dbReference type="Proteomes" id="UP000648075">
    <property type="component" value="Unassembled WGS sequence"/>
</dbReference>
<dbReference type="RefSeq" id="WP_229814159.1">
    <property type="nucleotide sequence ID" value="NZ_BMZA01000011.1"/>
</dbReference>
<comment type="caution">
    <text evidence="2">The sequence shown here is derived from an EMBL/GenBank/DDBJ whole genome shotgun (WGS) entry which is preliminary data.</text>
</comment>
<keyword evidence="1" id="KW-0812">Transmembrane</keyword>
<gene>
    <name evidence="2" type="ORF">GCM10011614_26460</name>
</gene>
<organism evidence="2 3">
    <name type="scientific">Novosphingobium colocasiae</name>
    <dbReference type="NCBI Taxonomy" id="1256513"/>
    <lineage>
        <taxon>Bacteria</taxon>
        <taxon>Pseudomonadati</taxon>
        <taxon>Pseudomonadota</taxon>
        <taxon>Alphaproteobacteria</taxon>
        <taxon>Sphingomonadales</taxon>
        <taxon>Sphingomonadaceae</taxon>
        <taxon>Novosphingobium</taxon>
    </lineage>
</organism>
<dbReference type="EMBL" id="BMZA01000011">
    <property type="protein sequence ID" value="GGZ10262.1"/>
    <property type="molecule type" value="Genomic_DNA"/>
</dbReference>
<evidence type="ECO:0000313" key="2">
    <source>
        <dbReference type="EMBL" id="GGZ10262.1"/>
    </source>
</evidence>
<dbReference type="AlphaFoldDB" id="A0A918PHJ8"/>
<evidence type="ECO:0000313" key="3">
    <source>
        <dbReference type="Proteomes" id="UP000648075"/>
    </source>
</evidence>